<sequence length="661" mass="71002">MCMIEATAGEPPFAYLDADDVRENLKSGIIPEKPDDMSGKVFTTEDLDEQRQDEATRCITCAALVFDLSRCCAQCGNQVGLKEESPSSCGSPGSPNTLVELNTDTSVVDLIDVLRSGPIDEQESAVLLLLQASIRDHKRQQMQQENGVPILIDFVKKANPFLKSMRFGVFGLVYRAPPDDEFEALRSAVRAATDAECTSLVHALQVNTAQDKLKTVVYCACAAEANGREPLLNAGAISRLVKLLGNGSETLAIWTMDALGNMASDDDTKNAIVAEGAIPMLVKLLQNGTETQRGFAAYVLGQLSINSASSTATIVESDAIPFLVGLLRAQTNIPKNFAAFALDGIAAVSDEYGVAIGQNGGIRRLIKLLRTGTSTLKKHAASVLARLANQDENRQKIARRGAITDFITLLRRGTEDQKESAAFALSFLATDAALCADMVKFGAIAPLVALLRDGTKGQKKHAVCTLGSLAGSHQYYSHKIADEGGIGPLVDLLRTGSTSQKGLAAQTLGWIAHSNEENRREIISDEGRANTRALATKARISLLFPFLRAGRDEQKYFVVSALGRLASIGTSKEMIVECGAIAPLVDLLKSDNAANKEQAAIALGRLAANDAVNRDQMKRHGAVGLLMAFLRTGNRQQKRRAETALQSIGEDDESATKRCRR</sequence>
<accession>A0A329SEB8</accession>
<dbReference type="InterPro" id="IPR011989">
    <property type="entry name" value="ARM-like"/>
</dbReference>
<dbReference type="EMBL" id="RCMV01000189">
    <property type="protein sequence ID" value="KAG3222240.1"/>
    <property type="molecule type" value="Genomic_DNA"/>
</dbReference>
<evidence type="ECO:0000256" key="1">
    <source>
        <dbReference type="PROSITE-ProRule" id="PRU00259"/>
    </source>
</evidence>
<dbReference type="PANTHER" id="PTHR23315">
    <property type="entry name" value="U BOX DOMAIN-CONTAINING"/>
    <property type="match status" value="1"/>
</dbReference>
<comment type="caution">
    <text evidence="3">The sequence shown here is derived from an EMBL/GenBank/DDBJ whole genome shotgun (WGS) entry which is preliminary data.</text>
</comment>
<feature type="repeat" description="ARM" evidence="1">
    <location>
        <begin position="235"/>
        <end position="277"/>
    </location>
</feature>
<dbReference type="EMBL" id="MJFZ01000203">
    <property type="protein sequence ID" value="RAW34356.1"/>
    <property type="molecule type" value="Genomic_DNA"/>
</dbReference>
<dbReference type="InterPro" id="IPR000225">
    <property type="entry name" value="Armadillo"/>
</dbReference>
<dbReference type="Proteomes" id="UP000251314">
    <property type="component" value="Unassembled WGS sequence"/>
</dbReference>
<name>A0A329SEB8_9STRA</name>
<protein>
    <recommendedName>
        <fullName evidence="5">Armadillo-type fold</fullName>
    </recommendedName>
</protein>
<reference evidence="2" key="2">
    <citation type="submission" date="2018-05" db="EMBL/GenBank/DDBJ databases">
        <title>Effector identification in a new, highly contiguous assembly of the strawberry crown rot pathogen Phytophthora cactorum.</title>
        <authorList>
            <person name="Armitage A.D."/>
            <person name="Nellist C.F."/>
            <person name="Bates H."/>
            <person name="Vickerstaff R.J."/>
            <person name="Harrison R.J."/>
        </authorList>
    </citation>
    <scope>NUCLEOTIDE SEQUENCE</scope>
    <source>
        <strain evidence="2">P421</strain>
    </source>
</reference>
<dbReference type="SMART" id="SM00185">
    <property type="entry name" value="ARM"/>
    <property type="match status" value="8"/>
</dbReference>
<dbReference type="Gene3D" id="1.25.10.10">
    <property type="entry name" value="Leucine-rich Repeat Variant"/>
    <property type="match status" value="4"/>
</dbReference>
<evidence type="ECO:0008006" key="5">
    <source>
        <dbReference type="Google" id="ProtNLM"/>
    </source>
</evidence>
<dbReference type="AlphaFoldDB" id="A0A329SEB8"/>
<evidence type="ECO:0000313" key="3">
    <source>
        <dbReference type="EMBL" id="RAW34356.1"/>
    </source>
</evidence>
<dbReference type="Pfam" id="PF00514">
    <property type="entry name" value="Arm"/>
    <property type="match status" value="1"/>
</dbReference>
<dbReference type="PANTHER" id="PTHR23315:SF7">
    <property type="entry name" value="U-BOX DOMAIN-CONTAINING PROTEIN 4"/>
    <property type="match status" value="1"/>
</dbReference>
<evidence type="ECO:0000313" key="2">
    <source>
        <dbReference type="EMBL" id="KAG3222240.1"/>
    </source>
</evidence>
<dbReference type="SUPFAM" id="SSF48371">
    <property type="entry name" value="ARM repeat"/>
    <property type="match status" value="2"/>
</dbReference>
<dbReference type="VEuPathDB" id="FungiDB:PC110_g9328"/>
<reference evidence="3 4" key="1">
    <citation type="submission" date="2018-01" db="EMBL/GenBank/DDBJ databases">
        <title>Draft genome of the strawberry crown rot pathogen Phytophthora cactorum.</title>
        <authorList>
            <person name="Armitage A.D."/>
            <person name="Lysoe E."/>
            <person name="Nellist C.F."/>
            <person name="Harrison R.J."/>
            <person name="Brurberg M.B."/>
        </authorList>
    </citation>
    <scope>NUCLEOTIDE SEQUENCE [LARGE SCALE GENOMIC DNA]</scope>
    <source>
        <strain evidence="3 4">10300</strain>
    </source>
</reference>
<feature type="repeat" description="ARM" evidence="1">
    <location>
        <begin position="360"/>
        <end position="402"/>
    </location>
</feature>
<evidence type="ECO:0000313" key="4">
    <source>
        <dbReference type="Proteomes" id="UP000251314"/>
    </source>
</evidence>
<dbReference type="InterPro" id="IPR016024">
    <property type="entry name" value="ARM-type_fold"/>
</dbReference>
<gene>
    <name evidence="3" type="ORF">PC110_g9328</name>
    <name evidence="2" type="ORF">PC129_g7062</name>
</gene>
<proteinExistence type="predicted"/>
<dbReference type="OrthoDB" id="7537227at2759"/>
<dbReference type="STRING" id="29920.A0A329SEB8"/>
<dbReference type="Proteomes" id="UP000760860">
    <property type="component" value="Unassembled WGS sequence"/>
</dbReference>
<dbReference type="PROSITE" id="PS50176">
    <property type="entry name" value="ARM_REPEAT"/>
    <property type="match status" value="2"/>
</dbReference>
<keyword evidence="4" id="KW-1185">Reference proteome</keyword>
<organism evidence="3 4">
    <name type="scientific">Phytophthora cactorum</name>
    <dbReference type="NCBI Taxonomy" id="29920"/>
    <lineage>
        <taxon>Eukaryota</taxon>
        <taxon>Sar</taxon>
        <taxon>Stramenopiles</taxon>
        <taxon>Oomycota</taxon>
        <taxon>Peronosporomycetes</taxon>
        <taxon>Peronosporales</taxon>
        <taxon>Peronosporaceae</taxon>
        <taxon>Phytophthora</taxon>
    </lineage>
</organism>